<keyword evidence="2" id="KW-0521">NADP</keyword>
<accession>A0A550CSI4</accession>
<dbReference type="InterPro" id="IPR057326">
    <property type="entry name" value="KR_dom"/>
</dbReference>
<dbReference type="PANTHER" id="PTHR43008">
    <property type="entry name" value="BENZIL REDUCTASE"/>
    <property type="match status" value="1"/>
</dbReference>
<keyword evidence="3" id="KW-0560">Oxidoreductase</keyword>
<proteinExistence type="inferred from homology"/>
<dbReference type="SMART" id="SM00822">
    <property type="entry name" value="PKS_KR"/>
    <property type="match status" value="1"/>
</dbReference>
<dbReference type="OrthoDB" id="9876299at2759"/>
<dbReference type="InterPro" id="IPR036291">
    <property type="entry name" value="NAD(P)-bd_dom_sf"/>
</dbReference>
<gene>
    <name evidence="6" type="ORF">BD626DRAFT_105531</name>
</gene>
<dbReference type="SUPFAM" id="SSF51735">
    <property type="entry name" value="NAD(P)-binding Rossmann-fold domains"/>
    <property type="match status" value="1"/>
</dbReference>
<dbReference type="InterPro" id="IPR002347">
    <property type="entry name" value="SDR_fam"/>
</dbReference>
<comment type="similarity">
    <text evidence="1 4">Belongs to the short-chain dehydrogenases/reductases (SDR) family.</text>
</comment>
<evidence type="ECO:0000259" key="5">
    <source>
        <dbReference type="SMART" id="SM00822"/>
    </source>
</evidence>
<dbReference type="STRING" id="97359.A0A550CSI4"/>
<dbReference type="PROSITE" id="PS00061">
    <property type="entry name" value="ADH_SHORT"/>
    <property type="match status" value="1"/>
</dbReference>
<name>A0A550CSI4_9AGAR</name>
<evidence type="ECO:0000256" key="1">
    <source>
        <dbReference type="ARBA" id="ARBA00006484"/>
    </source>
</evidence>
<dbReference type="InterPro" id="IPR020904">
    <property type="entry name" value="Sc_DH/Rdtase_CS"/>
</dbReference>
<evidence type="ECO:0000313" key="6">
    <source>
        <dbReference type="EMBL" id="TRM67744.1"/>
    </source>
</evidence>
<dbReference type="EMBL" id="VDMD01000002">
    <property type="protein sequence ID" value="TRM67744.1"/>
    <property type="molecule type" value="Genomic_DNA"/>
</dbReference>
<dbReference type="GO" id="GO:0050664">
    <property type="term" value="F:oxidoreductase activity, acting on NAD(P)H, oxygen as acceptor"/>
    <property type="evidence" value="ECO:0007669"/>
    <property type="project" value="TreeGrafter"/>
</dbReference>
<evidence type="ECO:0000256" key="3">
    <source>
        <dbReference type="ARBA" id="ARBA00023002"/>
    </source>
</evidence>
<dbReference type="PRINTS" id="PR00081">
    <property type="entry name" value="GDHRDH"/>
</dbReference>
<evidence type="ECO:0000256" key="4">
    <source>
        <dbReference type="RuleBase" id="RU000363"/>
    </source>
</evidence>
<feature type="domain" description="Ketoreductase" evidence="5">
    <location>
        <begin position="4"/>
        <end position="189"/>
    </location>
</feature>
<evidence type="ECO:0000313" key="7">
    <source>
        <dbReference type="Proteomes" id="UP000320762"/>
    </source>
</evidence>
<dbReference type="Pfam" id="PF00106">
    <property type="entry name" value="adh_short"/>
    <property type="match status" value="1"/>
</dbReference>
<comment type="caution">
    <text evidence="6">The sequence shown here is derived from an EMBL/GenBank/DDBJ whole genome shotgun (WGS) entry which is preliminary data.</text>
</comment>
<dbReference type="PANTHER" id="PTHR43008:SF8">
    <property type="entry name" value="BENZIL REDUCTASE ((S)-BENZOIN FORMING) IRC24"/>
    <property type="match status" value="1"/>
</dbReference>
<dbReference type="Proteomes" id="UP000320762">
    <property type="component" value="Unassembled WGS sequence"/>
</dbReference>
<dbReference type="Gene3D" id="3.40.50.720">
    <property type="entry name" value="NAD(P)-binding Rossmann-like Domain"/>
    <property type="match status" value="1"/>
</dbReference>
<organism evidence="6 7">
    <name type="scientific">Schizophyllum amplum</name>
    <dbReference type="NCBI Taxonomy" id="97359"/>
    <lineage>
        <taxon>Eukaryota</taxon>
        <taxon>Fungi</taxon>
        <taxon>Dikarya</taxon>
        <taxon>Basidiomycota</taxon>
        <taxon>Agaricomycotina</taxon>
        <taxon>Agaricomycetes</taxon>
        <taxon>Agaricomycetidae</taxon>
        <taxon>Agaricales</taxon>
        <taxon>Schizophyllaceae</taxon>
        <taxon>Schizophyllum</taxon>
    </lineage>
</organism>
<reference evidence="6 7" key="1">
    <citation type="journal article" date="2019" name="New Phytol.">
        <title>Comparative genomics reveals unique wood-decay strategies and fruiting body development in the Schizophyllaceae.</title>
        <authorList>
            <person name="Almasi E."/>
            <person name="Sahu N."/>
            <person name="Krizsan K."/>
            <person name="Balint B."/>
            <person name="Kovacs G.M."/>
            <person name="Kiss B."/>
            <person name="Cseklye J."/>
            <person name="Drula E."/>
            <person name="Henrissat B."/>
            <person name="Nagy I."/>
            <person name="Chovatia M."/>
            <person name="Adam C."/>
            <person name="LaButti K."/>
            <person name="Lipzen A."/>
            <person name="Riley R."/>
            <person name="Grigoriev I.V."/>
            <person name="Nagy L.G."/>
        </authorList>
    </citation>
    <scope>NUCLEOTIDE SEQUENCE [LARGE SCALE GENOMIC DNA]</scope>
    <source>
        <strain evidence="6 7">NL-1724</strain>
    </source>
</reference>
<keyword evidence="7" id="KW-1185">Reference proteome</keyword>
<dbReference type="PRINTS" id="PR00080">
    <property type="entry name" value="SDRFAMILY"/>
</dbReference>
<dbReference type="FunFam" id="3.40.50.720:FF:000281">
    <property type="entry name" value="Uncharacterized oxidoreductase YIR035C"/>
    <property type="match status" value="1"/>
</dbReference>
<protein>
    <recommendedName>
        <fullName evidence="5">Ketoreductase domain-containing protein</fullName>
    </recommendedName>
</protein>
<sequence>MYIRTVVVTGATKGIGLATIRFLLEEYKVRVAALSRSRTPEIDELEKKHEDSLLVAKCDVADEQSLAAAIASVIDKWGTIDALVLNAGAIEPIARITDTNVPLAAWRSALDVNVLSLVVALRAAVPALKNSVGGGRVIFVSSGAATKGTPGWGAYNAGKAAMNSICRTFAEEEPSIVSVALRPGVVDTDMQRVIRETGAVGMTEKGHQQFVQQHAEGKLVKPEQPGHVIAGLALSAPKELSGQFVSWDADDLKAFREE</sequence>
<evidence type="ECO:0000256" key="2">
    <source>
        <dbReference type="ARBA" id="ARBA00022857"/>
    </source>
</evidence>
<dbReference type="AlphaFoldDB" id="A0A550CSI4"/>